<evidence type="ECO:0000313" key="3">
    <source>
        <dbReference type="EMBL" id="UTW08129.1"/>
    </source>
</evidence>
<dbReference type="PANTHER" id="PTHR11014">
    <property type="entry name" value="PEPTIDASE M20 FAMILY MEMBER"/>
    <property type="match status" value="1"/>
</dbReference>
<dbReference type="Gene3D" id="3.30.70.360">
    <property type="match status" value="1"/>
</dbReference>
<dbReference type="InterPro" id="IPR036264">
    <property type="entry name" value="Bact_exopeptidase_dim_dom"/>
</dbReference>
<dbReference type="Pfam" id="PF01546">
    <property type="entry name" value="Peptidase_M20"/>
    <property type="match status" value="1"/>
</dbReference>
<name>A0ABY5H7Y9_9PSED</name>
<gene>
    <name evidence="3" type="ORF">KDW96_02005</name>
</gene>
<accession>A0ABY5H7Y9</accession>
<dbReference type="EMBL" id="CP073346">
    <property type="protein sequence ID" value="UTW08129.1"/>
    <property type="molecule type" value="Genomic_DNA"/>
</dbReference>
<dbReference type="SUPFAM" id="SSF53187">
    <property type="entry name" value="Zn-dependent exopeptidases"/>
    <property type="match status" value="1"/>
</dbReference>
<dbReference type="Proteomes" id="UP001059672">
    <property type="component" value="Chromosome"/>
</dbReference>
<organism evidence="3 4">
    <name type="scientific">Pseudomonas benzenivorans</name>
    <dbReference type="NCBI Taxonomy" id="556533"/>
    <lineage>
        <taxon>Bacteria</taxon>
        <taxon>Pseudomonadati</taxon>
        <taxon>Pseudomonadota</taxon>
        <taxon>Gammaproteobacteria</taxon>
        <taxon>Pseudomonadales</taxon>
        <taxon>Pseudomonadaceae</taxon>
        <taxon>Pseudomonas</taxon>
    </lineage>
</organism>
<protein>
    <submittedName>
        <fullName evidence="3">Amidohydrolase</fullName>
    </submittedName>
</protein>
<feature type="domain" description="Peptidase M20 dimerisation" evidence="2">
    <location>
        <begin position="193"/>
        <end position="286"/>
    </location>
</feature>
<evidence type="ECO:0000313" key="4">
    <source>
        <dbReference type="Proteomes" id="UP001059672"/>
    </source>
</evidence>
<dbReference type="RefSeq" id="WP_255838728.1">
    <property type="nucleotide sequence ID" value="NZ_CP073346.1"/>
</dbReference>
<evidence type="ECO:0000259" key="2">
    <source>
        <dbReference type="Pfam" id="PF07687"/>
    </source>
</evidence>
<dbReference type="InterPro" id="IPR017439">
    <property type="entry name" value="Amidohydrolase"/>
</dbReference>
<dbReference type="SUPFAM" id="SSF55031">
    <property type="entry name" value="Bacterial exopeptidase dimerisation domain"/>
    <property type="match status" value="1"/>
</dbReference>
<proteinExistence type="predicted"/>
<dbReference type="Gene3D" id="3.40.630.10">
    <property type="entry name" value="Zn peptidases"/>
    <property type="match status" value="1"/>
</dbReference>
<keyword evidence="4" id="KW-1185">Reference proteome</keyword>
<dbReference type="PANTHER" id="PTHR11014:SF63">
    <property type="entry name" value="METALLOPEPTIDASE, PUTATIVE (AFU_ORTHOLOGUE AFUA_6G09600)-RELATED"/>
    <property type="match status" value="1"/>
</dbReference>
<dbReference type="PIRSF" id="PIRSF005962">
    <property type="entry name" value="Pept_M20D_amidohydro"/>
    <property type="match status" value="1"/>
</dbReference>
<dbReference type="Pfam" id="PF07687">
    <property type="entry name" value="M20_dimer"/>
    <property type="match status" value="1"/>
</dbReference>
<evidence type="ECO:0000256" key="1">
    <source>
        <dbReference type="ARBA" id="ARBA00022801"/>
    </source>
</evidence>
<keyword evidence="1" id="KW-0378">Hydrolase</keyword>
<dbReference type="InterPro" id="IPR002933">
    <property type="entry name" value="Peptidase_M20"/>
</dbReference>
<reference evidence="3" key="1">
    <citation type="submission" date="2021-04" db="EMBL/GenBank/DDBJ databases">
        <title>Oceanospirillales bacteria with DddD are important DMSP degraders in coastal seawater.</title>
        <authorList>
            <person name="Liu J."/>
        </authorList>
    </citation>
    <scope>NUCLEOTIDE SEQUENCE</scope>
    <source>
        <strain evidence="3">D13-4</strain>
    </source>
</reference>
<dbReference type="InterPro" id="IPR011650">
    <property type="entry name" value="Peptidase_M20_dimer"/>
</dbReference>
<sequence>MNTFDLDLPNEAAMKSWRRTIHQHPELGFSEFATSRLVAECLTQWGYEVHCGIAVTGVVGILRWGEGGPRLGLRADMDALPIQELTGLPWASQTPGQMHACGHDGHTTMLLGAAQVFARMHREGRLPGSGTLNLIFQPAEELGGGGGARRMLDEGLLERFPCDAVFAMHNYPGVPTGHFRFRAGSFMASSDRVLIRFNGKGGHGALPHLAVDPMLPAAATVLALQAIVGRNIDPNDAAVISVGRIEAGKTYNVIPETAEMELSVRALRPEVRDLLEARIRTLVEGQAAAFGVASEVHYERGYPVLVNSVRETQLAAEVARELVGDARVVENAPPLSGSEDFAFILQRVPGCYLLIGNGDNGFGGGEHLGPCSVHNPHYDFNDDCLVPGAAFWVALGERFFGE</sequence>
<dbReference type="NCBIfam" id="TIGR01891">
    <property type="entry name" value="amidohydrolases"/>
    <property type="match status" value="1"/>
</dbReference>
<dbReference type="CDD" id="cd05666">
    <property type="entry name" value="M20_Acy1-like"/>
    <property type="match status" value="1"/>
</dbReference>